<accession>A0A5J5EXZ5</accession>
<evidence type="ECO:0000256" key="1">
    <source>
        <dbReference type="SAM" id="MobiDB-lite"/>
    </source>
</evidence>
<dbReference type="Proteomes" id="UP000326924">
    <property type="component" value="Unassembled WGS sequence"/>
</dbReference>
<keyword evidence="3" id="KW-1185">Reference proteome</keyword>
<name>A0A5J5EXZ5_9PEZI</name>
<organism evidence="2 3">
    <name type="scientific">Sphaerosporella brunnea</name>
    <dbReference type="NCBI Taxonomy" id="1250544"/>
    <lineage>
        <taxon>Eukaryota</taxon>
        <taxon>Fungi</taxon>
        <taxon>Dikarya</taxon>
        <taxon>Ascomycota</taxon>
        <taxon>Pezizomycotina</taxon>
        <taxon>Pezizomycetes</taxon>
        <taxon>Pezizales</taxon>
        <taxon>Pyronemataceae</taxon>
        <taxon>Sphaerosporella</taxon>
    </lineage>
</organism>
<sequence length="494" mass="55710">MSTAPHKTAPPHTMRQSSMLVYNFINIATPTVPADFKYHLERTISQRGDSLQCVVPATKKRVANRTLTCVRHRIWSALLVSELRNCRHLVGAGTKLKSGLTDDEAAAVVSKFSRCAFWAARKHSQLPTGDVKMWLDGAYVIATVSPPQSFDSLIREEGYDMVLRLFELFWNIDKIVFDSLSARSSSREYHLWAQVRERRRVAENFEDLLDASRTLANGMKDDACSSMLELLFSDAPVLIRQDSISSELCETPALTVRSFKPIVNLVGISDGDLESDIWDYICNMRDHQPKNYVSKGCANHERHNVARPGYSTQLPLLVCPYHNYQFTSHDRYIVDDCRRDRQLVGGLLRNYKDANYTSFWYKNDTLVTFDGQTPLDIGHFVAAVHSEDDLETFARDHMVELLIYCCVEDEHDEDDIDAAHDGDDDDDAAHDGDDDDDAAHDGDDDDDDDHDETVDPEAAKPSQQPPPPPSKTMAWTSPRAEGETQPHGFPASSR</sequence>
<evidence type="ECO:0000313" key="3">
    <source>
        <dbReference type="Proteomes" id="UP000326924"/>
    </source>
</evidence>
<feature type="region of interest" description="Disordered" evidence="1">
    <location>
        <begin position="415"/>
        <end position="494"/>
    </location>
</feature>
<comment type="caution">
    <text evidence="2">The sequence shown here is derived from an EMBL/GenBank/DDBJ whole genome shotgun (WGS) entry which is preliminary data.</text>
</comment>
<dbReference type="EMBL" id="VXIS01000085">
    <property type="protein sequence ID" value="KAA8906826.1"/>
    <property type="molecule type" value="Genomic_DNA"/>
</dbReference>
<reference evidence="2 3" key="1">
    <citation type="submission" date="2019-09" db="EMBL/GenBank/DDBJ databases">
        <title>Draft genome of the ectomycorrhizal ascomycete Sphaerosporella brunnea.</title>
        <authorList>
            <consortium name="DOE Joint Genome Institute"/>
            <person name="Benucci G.M."/>
            <person name="Marozzi G."/>
            <person name="Antonielli L."/>
            <person name="Sanchez S."/>
            <person name="Marco P."/>
            <person name="Wang X."/>
            <person name="Falini L.B."/>
            <person name="Barry K."/>
            <person name="Haridas S."/>
            <person name="Lipzen A."/>
            <person name="Labutti K."/>
            <person name="Grigoriev I.V."/>
            <person name="Murat C."/>
            <person name="Martin F."/>
            <person name="Albertini E."/>
            <person name="Donnini D."/>
            <person name="Bonito G."/>
        </authorList>
    </citation>
    <scope>NUCLEOTIDE SEQUENCE [LARGE SCALE GENOMIC DNA]</scope>
    <source>
        <strain evidence="2 3">Sb_GMNB300</strain>
    </source>
</reference>
<feature type="compositionally biased region" description="Acidic residues" evidence="1">
    <location>
        <begin position="415"/>
        <end position="455"/>
    </location>
</feature>
<dbReference type="AlphaFoldDB" id="A0A5J5EXZ5"/>
<proteinExistence type="predicted"/>
<evidence type="ECO:0000313" key="2">
    <source>
        <dbReference type="EMBL" id="KAA8906826.1"/>
    </source>
</evidence>
<dbReference type="InParanoid" id="A0A5J5EXZ5"/>
<protein>
    <submittedName>
        <fullName evidence="2">Uncharacterized protein</fullName>
    </submittedName>
</protein>
<gene>
    <name evidence="2" type="ORF">FN846DRAFT_890040</name>
</gene>